<feature type="transmembrane region" description="Helical" evidence="5">
    <location>
        <begin position="160"/>
        <end position="177"/>
    </location>
</feature>
<comment type="subcellular location">
    <subcellularLocation>
        <location evidence="1">Membrane</location>
        <topology evidence="1">Multi-pass membrane protein</topology>
    </subcellularLocation>
</comment>
<dbReference type="Proteomes" id="UP000243978">
    <property type="component" value="Unassembled WGS sequence"/>
</dbReference>
<evidence type="ECO:0000313" key="8">
    <source>
        <dbReference type="Proteomes" id="UP000243978"/>
    </source>
</evidence>
<gene>
    <name evidence="7" type="ORF">C8N43_0437</name>
</gene>
<feature type="transmembrane region" description="Helical" evidence="5">
    <location>
        <begin position="130"/>
        <end position="148"/>
    </location>
</feature>
<keyword evidence="8" id="KW-1185">Reference proteome</keyword>
<reference evidence="7 8" key="1">
    <citation type="submission" date="2018-04" db="EMBL/GenBank/DDBJ databases">
        <title>Genomic Encyclopedia of Archaeal and Bacterial Type Strains, Phase II (KMG-II): from individual species to whole genera.</title>
        <authorList>
            <person name="Goeker M."/>
        </authorList>
    </citation>
    <scope>NUCLEOTIDE SEQUENCE [LARGE SCALE GENOMIC DNA]</scope>
    <source>
        <strain evidence="7 8">DSM 100977</strain>
    </source>
</reference>
<dbReference type="Pfam" id="PF00892">
    <property type="entry name" value="EamA"/>
    <property type="match status" value="2"/>
</dbReference>
<feature type="transmembrane region" description="Helical" evidence="5">
    <location>
        <begin position="189"/>
        <end position="209"/>
    </location>
</feature>
<proteinExistence type="predicted"/>
<feature type="transmembrane region" description="Helical" evidence="5">
    <location>
        <begin position="105"/>
        <end position="123"/>
    </location>
</feature>
<dbReference type="GO" id="GO:0016020">
    <property type="term" value="C:membrane"/>
    <property type="evidence" value="ECO:0007669"/>
    <property type="project" value="UniProtKB-SubCell"/>
</dbReference>
<feature type="transmembrane region" description="Helical" evidence="5">
    <location>
        <begin position="44"/>
        <end position="61"/>
    </location>
</feature>
<feature type="transmembrane region" description="Helical" evidence="5">
    <location>
        <begin position="277"/>
        <end position="293"/>
    </location>
</feature>
<dbReference type="InterPro" id="IPR037185">
    <property type="entry name" value="EmrE-like"/>
</dbReference>
<organism evidence="7 8">
    <name type="scientific">Litoreibacter ponti</name>
    <dbReference type="NCBI Taxonomy" id="1510457"/>
    <lineage>
        <taxon>Bacteria</taxon>
        <taxon>Pseudomonadati</taxon>
        <taxon>Pseudomonadota</taxon>
        <taxon>Alphaproteobacteria</taxon>
        <taxon>Rhodobacterales</taxon>
        <taxon>Roseobacteraceae</taxon>
        <taxon>Litoreibacter</taxon>
    </lineage>
</organism>
<dbReference type="InterPro" id="IPR050638">
    <property type="entry name" value="AA-Vitamin_Transporters"/>
</dbReference>
<evidence type="ECO:0000256" key="2">
    <source>
        <dbReference type="ARBA" id="ARBA00022692"/>
    </source>
</evidence>
<evidence type="ECO:0000313" key="7">
    <source>
        <dbReference type="EMBL" id="PTX55791.1"/>
    </source>
</evidence>
<keyword evidence="4 5" id="KW-0472">Membrane</keyword>
<feature type="transmembrane region" description="Helical" evidence="5">
    <location>
        <begin position="252"/>
        <end position="271"/>
    </location>
</feature>
<accession>A0A2T6BIA5</accession>
<evidence type="ECO:0000259" key="6">
    <source>
        <dbReference type="Pfam" id="PF00892"/>
    </source>
</evidence>
<dbReference type="AlphaFoldDB" id="A0A2T6BIA5"/>
<dbReference type="PANTHER" id="PTHR32322:SF9">
    <property type="entry name" value="AMINO-ACID METABOLITE EFFLUX PUMP-RELATED"/>
    <property type="match status" value="1"/>
</dbReference>
<evidence type="ECO:0000256" key="3">
    <source>
        <dbReference type="ARBA" id="ARBA00022989"/>
    </source>
</evidence>
<feature type="domain" description="EamA" evidence="6">
    <location>
        <begin position="161"/>
        <end position="292"/>
    </location>
</feature>
<name>A0A2T6BIA5_9RHOB</name>
<feature type="transmembrane region" description="Helical" evidence="5">
    <location>
        <begin position="73"/>
        <end position="93"/>
    </location>
</feature>
<feature type="transmembrane region" description="Helical" evidence="5">
    <location>
        <begin position="221"/>
        <end position="240"/>
    </location>
</feature>
<evidence type="ECO:0000256" key="1">
    <source>
        <dbReference type="ARBA" id="ARBA00004141"/>
    </source>
</evidence>
<evidence type="ECO:0000256" key="5">
    <source>
        <dbReference type="SAM" id="Phobius"/>
    </source>
</evidence>
<dbReference type="PANTHER" id="PTHR32322">
    <property type="entry name" value="INNER MEMBRANE TRANSPORTER"/>
    <property type="match status" value="1"/>
</dbReference>
<dbReference type="SUPFAM" id="SSF103481">
    <property type="entry name" value="Multidrug resistance efflux transporter EmrE"/>
    <property type="match status" value="2"/>
</dbReference>
<sequence length="305" mass="32166">MTATLQKSMSTRAWAELALLSLIWGGSFLSIRLALDEVPFVTSVAHRVFWAMVVLWLYILVRRLPVPRAPRVWGAFLAMGMLNNVIPFSLMAWGQLHIETGLTSILNASTAIFGVIVAALVFADERLTPTRAVGVALGFFGVATAIGLENLAQFDIRSTAQLAVLAGTLSYALAGSWARMTLGGLSPQVAAAGMLTGSTLIMVPAALLIDGVPSTDLSLTATSAIAYYAIIATAGAYLLYYRILAMAGSGNLMICTLLIAPVAIILGALVLGEQLAPRAYAGFALLALGLLVLDGRVMRFLRAAP</sequence>
<dbReference type="InterPro" id="IPR000620">
    <property type="entry name" value="EamA_dom"/>
</dbReference>
<dbReference type="OrthoDB" id="9810556at2"/>
<evidence type="ECO:0000256" key="4">
    <source>
        <dbReference type="ARBA" id="ARBA00023136"/>
    </source>
</evidence>
<feature type="domain" description="EamA" evidence="6">
    <location>
        <begin position="18"/>
        <end position="144"/>
    </location>
</feature>
<dbReference type="EMBL" id="QBKS01000001">
    <property type="protein sequence ID" value="PTX55791.1"/>
    <property type="molecule type" value="Genomic_DNA"/>
</dbReference>
<keyword evidence="2 5" id="KW-0812">Transmembrane</keyword>
<dbReference type="RefSeq" id="WP_107844047.1">
    <property type="nucleotide sequence ID" value="NZ_QBKS01000001.1"/>
</dbReference>
<protein>
    <submittedName>
        <fullName evidence="7">EamA domain-containing membrane protein RarD</fullName>
    </submittedName>
</protein>
<comment type="caution">
    <text evidence="7">The sequence shown here is derived from an EMBL/GenBank/DDBJ whole genome shotgun (WGS) entry which is preliminary data.</text>
</comment>
<keyword evidence="3 5" id="KW-1133">Transmembrane helix</keyword>